<sequence>MMYRNIRGYLLSAVIAGGLLVSNGVAAHAVGTASVPGTLANTGVNTGLLAVGLLLLAFGGLLALILGRKRG</sequence>
<evidence type="ECO:0008006" key="4">
    <source>
        <dbReference type="Google" id="ProtNLM"/>
    </source>
</evidence>
<reference evidence="3" key="1">
    <citation type="journal article" date="2019" name="Int. J. Syst. Evol. Microbiol.">
        <title>The Global Catalogue of Microorganisms (GCM) 10K type strain sequencing project: providing services to taxonomists for standard genome sequencing and annotation.</title>
        <authorList>
            <consortium name="The Broad Institute Genomics Platform"/>
            <consortium name="The Broad Institute Genome Sequencing Center for Infectious Disease"/>
            <person name="Wu L."/>
            <person name="Ma J."/>
        </authorList>
    </citation>
    <scope>NUCLEOTIDE SEQUENCE [LARGE SCALE GENOMIC DNA]</scope>
    <source>
        <strain evidence="3">CGMCC 1.12778</strain>
    </source>
</reference>
<evidence type="ECO:0000313" key="3">
    <source>
        <dbReference type="Proteomes" id="UP000643279"/>
    </source>
</evidence>
<evidence type="ECO:0000256" key="1">
    <source>
        <dbReference type="SAM" id="Phobius"/>
    </source>
</evidence>
<gene>
    <name evidence="2" type="ORF">GCM10007170_21620</name>
</gene>
<accession>A0ABQ2AR60</accession>
<dbReference type="Proteomes" id="UP000643279">
    <property type="component" value="Unassembled WGS sequence"/>
</dbReference>
<comment type="caution">
    <text evidence="2">The sequence shown here is derived from an EMBL/GenBank/DDBJ whole genome shotgun (WGS) entry which is preliminary data.</text>
</comment>
<organism evidence="2 3">
    <name type="scientific">Arthrobacter liuii</name>
    <dbReference type="NCBI Taxonomy" id="1476996"/>
    <lineage>
        <taxon>Bacteria</taxon>
        <taxon>Bacillati</taxon>
        <taxon>Actinomycetota</taxon>
        <taxon>Actinomycetes</taxon>
        <taxon>Micrococcales</taxon>
        <taxon>Micrococcaceae</taxon>
        <taxon>Arthrobacter</taxon>
    </lineage>
</organism>
<evidence type="ECO:0000313" key="2">
    <source>
        <dbReference type="EMBL" id="GGH95635.1"/>
    </source>
</evidence>
<name>A0ABQ2AR60_9MICC</name>
<proteinExistence type="predicted"/>
<keyword evidence="1" id="KW-0812">Transmembrane</keyword>
<protein>
    <recommendedName>
        <fullName evidence="4">Gram-positive cocci surface proteins LPxTG domain-containing protein</fullName>
    </recommendedName>
</protein>
<feature type="transmembrane region" description="Helical" evidence="1">
    <location>
        <begin position="45"/>
        <end position="66"/>
    </location>
</feature>
<keyword evidence="3" id="KW-1185">Reference proteome</keyword>
<dbReference type="RefSeq" id="WP_188571606.1">
    <property type="nucleotide sequence ID" value="NZ_BMFW01000008.1"/>
</dbReference>
<dbReference type="EMBL" id="BMFW01000008">
    <property type="protein sequence ID" value="GGH95635.1"/>
    <property type="molecule type" value="Genomic_DNA"/>
</dbReference>
<keyword evidence="1" id="KW-0472">Membrane</keyword>
<keyword evidence="1" id="KW-1133">Transmembrane helix</keyword>